<comment type="subcellular location">
    <subcellularLocation>
        <location evidence="1">Nucleus</location>
    </subcellularLocation>
</comment>
<feature type="region of interest" description="Disordered" evidence="5">
    <location>
        <begin position="285"/>
        <end position="409"/>
    </location>
</feature>
<feature type="compositionally biased region" description="Low complexity" evidence="5">
    <location>
        <begin position="513"/>
        <end position="525"/>
    </location>
</feature>
<feature type="non-terminal residue" evidence="7">
    <location>
        <position position="1"/>
    </location>
</feature>
<dbReference type="GO" id="GO:0045944">
    <property type="term" value="P:positive regulation of transcription by RNA polymerase II"/>
    <property type="evidence" value="ECO:0007669"/>
    <property type="project" value="TreeGrafter"/>
</dbReference>
<sequence length="670" mass="70304">LQFPPAGSRTHGFGLIRKRFGNEPTHASCFQLLKMSVPSARLAAVGRKGGGLSKCHQPPSGATAVAPPGAAAAAAATEEEWAGSGLSHPSFACDDRALNEMRLAVGSMLESVGFTHASSTALELLTDVGVRYMRKMVTTAKRSAETDGRTRTTDADVLASYRTMRVNIDEMNEYMRQVRPNGEPRVIPSFPVPIAPTPIVYTPVSPSLIVPPPEAAFPGLPPMSTQWLRREDIEQMMGKEKEEKDLPKEEKTMGADDIKRMMSSFAGAEAVPSFLSKSATAFGLKKGDRNAEERRGVGGRMRMEEMEEREGRRKGEKRKNMESSKGRISKQFRPASGAGAATSSAAYLQQDDPCTSSSVMGGAAAAASSRPPSRTPTPAMGASLQTAGSISALRDGTRPSSSLANVPLPGALAPLDYANAYTEGAPMRIPGLLAAFGRETSESRELEKQQPRPSPLARPPSPPLAFEDLLQPPPADAPPTRVVQLAILRSLFSKDHSMEEELTNAFLSLKATPSAPAAAPVAVPVTKPPPPPRRSTPIPPPPRKSTPLPPPPPAPVVKTPRVVIKPPVKPPSSRPSTPLPPPPAAPVIATPLPPLRLKINIGPRPSTDTAPTTPAAAAPSAAGETTEQFDPATIAAFIDDDGVSTAGPSSASTIPLLFSPATAAAAAAAA</sequence>
<feature type="region of interest" description="Disordered" evidence="5">
    <location>
        <begin position="439"/>
        <end position="478"/>
    </location>
</feature>
<feature type="non-terminal residue" evidence="7">
    <location>
        <position position="670"/>
    </location>
</feature>
<feature type="compositionally biased region" description="Basic and acidic residues" evidence="5">
    <location>
        <begin position="285"/>
        <end position="325"/>
    </location>
</feature>
<dbReference type="InterPro" id="IPR006565">
    <property type="entry name" value="BTP"/>
</dbReference>
<protein>
    <recommendedName>
        <fullName evidence="6">Bromodomain associated domain-containing protein</fullName>
    </recommendedName>
</protein>
<evidence type="ECO:0000256" key="3">
    <source>
        <dbReference type="ARBA" id="ARBA00023163"/>
    </source>
</evidence>
<feature type="compositionally biased region" description="Basic and acidic residues" evidence="5">
    <location>
        <begin position="439"/>
        <end position="450"/>
    </location>
</feature>
<evidence type="ECO:0000256" key="2">
    <source>
        <dbReference type="ARBA" id="ARBA00023015"/>
    </source>
</evidence>
<dbReference type="AlphaFoldDB" id="A0AAN5C7J7"/>
<reference evidence="8" key="1">
    <citation type="submission" date="2022-10" db="EMBL/GenBank/DDBJ databases">
        <title>Genome assembly of Pristionchus species.</title>
        <authorList>
            <person name="Yoshida K."/>
            <person name="Sommer R.J."/>
        </authorList>
    </citation>
    <scope>NUCLEOTIDE SEQUENCE [LARGE SCALE GENOMIC DNA]</scope>
    <source>
        <strain evidence="8">RS5460</strain>
    </source>
</reference>
<evidence type="ECO:0000256" key="4">
    <source>
        <dbReference type="ARBA" id="ARBA00023242"/>
    </source>
</evidence>
<name>A0AAN5C7J7_9BILA</name>
<dbReference type="GO" id="GO:0002039">
    <property type="term" value="F:p53 binding"/>
    <property type="evidence" value="ECO:0007669"/>
    <property type="project" value="TreeGrafter"/>
</dbReference>
<feature type="region of interest" description="Disordered" evidence="5">
    <location>
        <begin position="513"/>
        <end position="631"/>
    </location>
</feature>
<feature type="compositionally biased region" description="Pro residues" evidence="5">
    <location>
        <begin position="452"/>
        <end position="463"/>
    </location>
</feature>
<dbReference type="InterPro" id="IPR009072">
    <property type="entry name" value="Histone-fold"/>
</dbReference>
<dbReference type="SMART" id="SM00576">
    <property type="entry name" value="BTP"/>
    <property type="match status" value="1"/>
</dbReference>
<feature type="compositionally biased region" description="Low complexity" evidence="5">
    <location>
        <begin position="335"/>
        <end position="346"/>
    </location>
</feature>
<gene>
    <name evidence="7" type="ORF">PMAYCL1PPCAC_03032</name>
</gene>
<accession>A0AAN5C7J7</accession>
<keyword evidence="3" id="KW-0804">Transcription</keyword>
<keyword evidence="2" id="KW-0805">Transcription regulation</keyword>
<dbReference type="GO" id="GO:0046982">
    <property type="term" value="F:protein heterodimerization activity"/>
    <property type="evidence" value="ECO:0007669"/>
    <property type="project" value="InterPro"/>
</dbReference>
<feature type="compositionally biased region" description="Pro residues" evidence="5">
    <location>
        <begin position="567"/>
        <end position="585"/>
    </location>
</feature>
<dbReference type="EMBL" id="BTRK01000001">
    <property type="protein sequence ID" value="GMR32837.1"/>
    <property type="molecule type" value="Genomic_DNA"/>
</dbReference>
<evidence type="ECO:0000313" key="7">
    <source>
        <dbReference type="EMBL" id="GMR32837.1"/>
    </source>
</evidence>
<organism evidence="7 8">
    <name type="scientific">Pristionchus mayeri</name>
    <dbReference type="NCBI Taxonomy" id="1317129"/>
    <lineage>
        <taxon>Eukaryota</taxon>
        <taxon>Metazoa</taxon>
        <taxon>Ecdysozoa</taxon>
        <taxon>Nematoda</taxon>
        <taxon>Chromadorea</taxon>
        <taxon>Rhabditida</taxon>
        <taxon>Rhabditina</taxon>
        <taxon>Diplogasteromorpha</taxon>
        <taxon>Diplogasteroidea</taxon>
        <taxon>Neodiplogasteridae</taxon>
        <taxon>Pristionchus</taxon>
    </lineage>
</organism>
<dbReference type="Gene3D" id="1.10.20.10">
    <property type="entry name" value="Histone, subunit A"/>
    <property type="match status" value="1"/>
</dbReference>
<keyword evidence="8" id="KW-1185">Reference proteome</keyword>
<proteinExistence type="predicted"/>
<keyword evidence="4" id="KW-0539">Nucleus</keyword>
<dbReference type="Proteomes" id="UP001328107">
    <property type="component" value="Unassembled WGS sequence"/>
</dbReference>
<feature type="compositionally biased region" description="Low complexity" evidence="5">
    <location>
        <begin position="356"/>
        <end position="380"/>
    </location>
</feature>
<evidence type="ECO:0000313" key="8">
    <source>
        <dbReference type="Proteomes" id="UP001328107"/>
    </source>
</evidence>
<feature type="compositionally biased region" description="Low complexity" evidence="5">
    <location>
        <begin position="605"/>
        <end position="622"/>
    </location>
</feature>
<evidence type="ECO:0000256" key="5">
    <source>
        <dbReference type="SAM" id="MobiDB-lite"/>
    </source>
</evidence>
<dbReference type="GO" id="GO:0005669">
    <property type="term" value="C:transcription factor TFIID complex"/>
    <property type="evidence" value="ECO:0007669"/>
    <property type="project" value="TreeGrafter"/>
</dbReference>
<dbReference type="Pfam" id="PF07524">
    <property type="entry name" value="Bromo_TP"/>
    <property type="match status" value="1"/>
</dbReference>
<comment type="caution">
    <text evidence="7">The sequence shown here is derived from an EMBL/GenBank/DDBJ whole genome shotgun (WGS) entry which is preliminary data.</text>
</comment>
<feature type="compositionally biased region" description="Pro residues" evidence="5">
    <location>
        <begin position="526"/>
        <end position="555"/>
    </location>
</feature>
<dbReference type="PANTHER" id="PTHR46452">
    <property type="entry name" value="TRANSCRIPTION INITIATION FACTOR TFIID SUBUNIT 3"/>
    <property type="match status" value="1"/>
</dbReference>
<feature type="domain" description="Bromodomain associated" evidence="6">
    <location>
        <begin position="94"/>
        <end position="170"/>
    </location>
</feature>
<feature type="compositionally biased region" description="Low complexity" evidence="5">
    <location>
        <begin position="556"/>
        <end position="566"/>
    </location>
</feature>
<dbReference type="PANTHER" id="PTHR46452:SF1">
    <property type="entry name" value="TRANSCRIPTION INITIATION FACTOR TFIID SUBUNIT 3"/>
    <property type="match status" value="1"/>
</dbReference>
<evidence type="ECO:0000256" key="1">
    <source>
        <dbReference type="ARBA" id="ARBA00004123"/>
    </source>
</evidence>
<evidence type="ECO:0000259" key="6">
    <source>
        <dbReference type="SMART" id="SM00576"/>
    </source>
</evidence>